<sequence>MSGTRLMALASRQTGETGRRGAGPAPVPLGAVAVAVAATLKKTRECAYDGDSDPLCCVMLVGESANEVDRLCDGDTGEWCSLRSSKDSLSGLAARVE</sequence>
<name>A0A1Y2HLV4_9FUNG</name>
<dbReference type="EMBL" id="MCFL01000021">
    <property type="protein sequence ID" value="ORZ35578.1"/>
    <property type="molecule type" value="Genomic_DNA"/>
</dbReference>
<dbReference type="AlphaFoldDB" id="A0A1Y2HLV4"/>
<proteinExistence type="predicted"/>
<evidence type="ECO:0000256" key="1">
    <source>
        <dbReference type="SAM" id="MobiDB-lite"/>
    </source>
</evidence>
<organism evidence="2 3">
    <name type="scientific">Catenaria anguillulae PL171</name>
    <dbReference type="NCBI Taxonomy" id="765915"/>
    <lineage>
        <taxon>Eukaryota</taxon>
        <taxon>Fungi</taxon>
        <taxon>Fungi incertae sedis</taxon>
        <taxon>Blastocladiomycota</taxon>
        <taxon>Blastocladiomycetes</taxon>
        <taxon>Blastocladiales</taxon>
        <taxon>Catenariaceae</taxon>
        <taxon>Catenaria</taxon>
    </lineage>
</organism>
<accession>A0A1Y2HLV4</accession>
<comment type="caution">
    <text evidence="2">The sequence shown here is derived from an EMBL/GenBank/DDBJ whole genome shotgun (WGS) entry which is preliminary data.</text>
</comment>
<gene>
    <name evidence="2" type="ORF">BCR44DRAFT_1433797</name>
</gene>
<feature type="region of interest" description="Disordered" evidence="1">
    <location>
        <begin position="1"/>
        <end position="24"/>
    </location>
</feature>
<keyword evidence="3" id="KW-1185">Reference proteome</keyword>
<dbReference type="Proteomes" id="UP000193411">
    <property type="component" value="Unassembled WGS sequence"/>
</dbReference>
<reference evidence="2 3" key="1">
    <citation type="submission" date="2016-07" db="EMBL/GenBank/DDBJ databases">
        <title>Pervasive Adenine N6-methylation of Active Genes in Fungi.</title>
        <authorList>
            <consortium name="DOE Joint Genome Institute"/>
            <person name="Mondo S.J."/>
            <person name="Dannebaum R.O."/>
            <person name="Kuo R.C."/>
            <person name="Labutti K."/>
            <person name="Haridas S."/>
            <person name="Kuo A."/>
            <person name="Salamov A."/>
            <person name="Ahrendt S.R."/>
            <person name="Lipzen A."/>
            <person name="Sullivan W."/>
            <person name="Andreopoulos W.B."/>
            <person name="Clum A."/>
            <person name="Lindquist E."/>
            <person name="Daum C."/>
            <person name="Ramamoorthy G.K."/>
            <person name="Gryganskyi A."/>
            <person name="Culley D."/>
            <person name="Magnuson J.K."/>
            <person name="James T.Y."/>
            <person name="O'Malley M.A."/>
            <person name="Stajich J.E."/>
            <person name="Spatafora J.W."/>
            <person name="Visel A."/>
            <person name="Grigoriev I.V."/>
        </authorList>
    </citation>
    <scope>NUCLEOTIDE SEQUENCE [LARGE SCALE GENOMIC DNA]</scope>
    <source>
        <strain evidence="2 3">PL171</strain>
    </source>
</reference>
<evidence type="ECO:0000313" key="2">
    <source>
        <dbReference type="EMBL" id="ORZ35578.1"/>
    </source>
</evidence>
<evidence type="ECO:0000313" key="3">
    <source>
        <dbReference type="Proteomes" id="UP000193411"/>
    </source>
</evidence>
<protein>
    <submittedName>
        <fullName evidence="2">Uncharacterized protein</fullName>
    </submittedName>
</protein>